<feature type="compositionally biased region" description="Basic and acidic residues" evidence="1">
    <location>
        <begin position="77"/>
        <end position="104"/>
    </location>
</feature>
<evidence type="ECO:0000313" key="3">
    <source>
        <dbReference type="Proteomes" id="UP000005408"/>
    </source>
</evidence>
<dbReference type="EnsemblMetazoa" id="G14035.1">
    <property type="protein sequence ID" value="G14035.1:cds"/>
    <property type="gene ID" value="G14035"/>
</dbReference>
<sequence length="256" mass="28973">MRMPQVNPNRSIDTIDDFQFSSPSVYTCLRVRMANAQLRSPGPGKAMPAHDERESSPTEAVESDNTKVDESEDFQCEVDHVSVADKTEDDFRRKWSSEQIRNDKNSSSSSSSSSSESDSDSDLFLCSESTNSEPKIPKKILNFVTKYATKGINKKNRQDIAKICPIPHSKKLQGLSLDRFFKKIFFKGKKWYGKLEKNKVNTQMRILDALGPLSVLWSEAERISKTGKGMDSSDVIPDVCPKSDYVCRECPFPFQY</sequence>
<reference evidence="2" key="1">
    <citation type="submission" date="2022-08" db="UniProtKB">
        <authorList>
            <consortium name="EnsemblMetazoa"/>
        </authorList>
    </citation>
    <scope>IDENTIFICATION</scope>
    <source>
        <strain evidence="2">05x7-T-G4-1.051#20</strain>
    </source>
</reference>
<evidence type="ECO:0000313" key="2">
    <source>
        <dbReference type="EnsemblMetazoa" id="G14035.1:cds"/>
    </source>
</evidence>
<feature type="compositionally biased region" description="Low complexity" evidence="1">
    <location>
        <begin position="106"/>
        <end position="116"/>
    </location>
</feature>
<evidence type="ECO:0000256" key="1">
    <source>
        <dbReference type="SAM" id="MobiDB-lite"/>
    </source>
</evidence>
<feature type="region of interest" description="Disordered" evidence="1">
    <location>
        <begin position="38"/>
        <end position="128"/>
    </location>
</feature>
<proteinExistence type="predicted"/>
<name>A0A8W8IHW6_MAGGI</name>
<keyword evidence="3" id="KW-1185">Reference proteome</keyword>
<organism evidence="2 3">
    <name type="scientific">Magallana gigas</name>
    <name type="common">Pacific oyster</name>
    <name type="synonym">Crassostrea gigas</name>
    <dbReference type="NCBI Taxonomy" id="29159"/>
    <lineage>
        <taxon>Eukaryota</taxon>
        <taxon>Metazoa</taxon>
        <taxon>Spiralia</taxon>
        <taxon>Lophotrochozoa</taxon>
        <taxon>Mollusca</taxon>
        <taxon>Bivalvia</taxon>
        <taxon>Autobranchia</taxon>
        <taxon>Pteriomorphia</taxon>
        <taxon>Ostreida</taxon>
        <taxon>Ostreoidea</taxon>
        <taxon>Ostreidae</taxon>
        <taxon>Magallana</taxon>
    </lineage>
</organism>
<evidence type="ECO:0008006" key="4">
    <source>
        <dbReference type="Google" id="ProtNLM"/>
    </source>
</evidence>
<dbReference type="Proteomes" id="UP000005408">
    <property type="component" value="Unassembled WGS sequence"/>
</dbReference>
<accession>A0A8W8IHW6</accession>
<dbReference type="AlphaFoldDB" id="A0A8W8IHW6"/>
<protein>
    <recommendedName>
        <fullName evidence="4">PiggyBac transposable element-derived protein domain-containing protein</fullName>
    </recommendedName>
</protein>